<dbReference type="EMBL" id="HBHK01007527">
    <property type="protein sequence ID" value="CAD9674217.1"/>
    <property type="molecule type" value="Transcribed_RNA"/>
</dbReference>
<organism evidence="10">
    <name type="scientific">Mucochytrium quahogii</name>
    <dbReference type="NCBI Taxonomy" id="96639"/>
    <lineage>
        <taxon>Eukaryota</taxon>
        <taxon>Sar</taxon>
        <taxon>Stramenopiles</taxon>
        <taxon>Bigyra</taxon>
        <taxon>Labyrinthulomycetes</taxon>
        <taxon>Thraustochytrida</taxon>
        <taxon>Thraustochytriidae</taxon>
        <taxon>Mucochytrium</taxon>
    </lineage>
</organism>
<evidence type="ECO:0000256" key="4">
    <source>
        <dbReference type="ARBA" id="ARBA00022490"/>
    </source>
</evidence>
<accession>A0A7S2RL22</accession>
<evidence type="ECO:0000256" key="5">
    <source>
        <dbReference type="ARBA" id="ARBA00022679"/>
    </source>
</evidence>
<dbReference type="FunFam" id="3.30.2160.10:FF:000004">
    <property type="entry name" value="probable E3 ubiquitin-protein ligase HERC4 isoform X1"/>
    <property type="match status" value="1"/>
</dbReference>
<comment type="catalytic activity">
    <reaction evidence="1">
        <text>S-ubiquitinyl-[E2 ubiquitin-conjugating enzyme]-L-cysteine + [acceptor protein]-L-lysine = [E2 ubiquitin-conjugating enzyme]-L-cysteine + N(6)-ubiquitinyl-[acceptor protein]-L-lysine.</text>
        <dbReference type="EC" id="2.3.2.26"/>
    </reaction>
</comment>
<dbReference type="Pfam" id="PF00632">
    <property type="entry name" value="HECT"/>
    <property type="match status" value="1"/>
</dbReference>
<dbReference type="SMART" id="SM00119">
    <property type="entry name" value="HECTc"/>
    <property type="match status" value="1"/>
</dbReference>
<dbReference type="InterPro" id="IPR000569">
    <property type="entry name" value="HECT_dom"/>
</dbReference>
<keyword evidence="6 7" id="KW-0833">Ubl conjugation pathway</keyword>
<dbReference type="PANTHER" id="PTHR45700">
    <property type="entry name" value="UBIQUITIN-PROTEIN LIGASE E3C"/>
    <property type="match status" value="1"/>
</dbReference>
<keyword evidence="5" id="KW-0808">Transferase</keyword>
<evidence type="ECO:0000256" key="8">
    <source>
        <dbReference type="SAM" id="MobiDB-lite"/>
    </source>
</evidence>
<reference evidence="10" key="1">
    <citation type="submission" date="2021-01" db="EMBL/GenBank/DDBJ databases">
        <authorList>
            <person name="Corre E."/>
            <person name="Pelletier E."/>
            <person name="Niang G."/>
            <person name="Scheremetjew M."/>
            <person name="Finn R."/>
            <person name="Kale V."/>
            <person name="Holt S."/>
            <person name="Cochrane G."/>
            <person name="Meng A."/>
            <person name="Brown T."/>
            <person name="Cohen L."/>
        </authorList>
    </citation>
    <scope>NUCLEOTIDE SEQUENCE</scope>
    <source>
        <strain evidence="10">NY070348D</strain>
    </source>
</reference>
<dbReference type="Gene3D" id="3.30.2410.10">
    <property type="entry name" value="Hect, E3 ligase catalytic domain"/>
    <property type="match status" value="1"/>
</dbReference>
<dbReference type="AlphaFoldDB" id="A0A7S2RL22"/>
<feature type="region of interest" description="Disordered" evidence="8">
    <location>
        <begin position="51"/>
        <end position="109"/>
    </location>
</feature>
<dbReference type="GO" id="GO:0061630">
    <property type="term" value="F:ubiquitin protein ligase activity"/>
    <property type="evidence" value="ECO:0007669"/>
    <property type="project" value="UniProtKB-EC"/>
</dbReference>
<name>A0A7S2RL22_9STRA</name>
<dbReference type="SUPFAM" id="SSF56204">
    <property type="entry name" value="Hect, E3 ligase catalytic domain"/>
    <property type="match status" value="1"/>
</dbReference>
<dbReference type="Gene3D" id="3.90.1750.10">
    <property type="entry name" value="Hect, E3 ligase catalytic domains"/>
    <property type="match status" value="1"/>
</dbReference>
<evidence type="ECO:0000313" key="11">
    <source>
        <dbReference type="EMBL" id="CAD9674220.1"/>
    </source>
</evidence>
<feature type="active site" description="Glycyl thioester intermediate" evidence="7">
    <location>
        <position position="719"/>
    </location>
</feature>
<evidence type="ECO:0000256" key="7">
    <source>
        <dbReference type="PROSITE-ProRule" id="PRU00104"/>
    </source>
</evidence>
<dbReference type="GO" id="GO:0000209">
    <property type="term" value="P:protein polyubiquitination"/>
    <property type="evidence" value="ECO:0007669"/>
    <property type="project" value="InterPro"/>
</dbReference>
<gene>
    <name evidence="10" type="ORF">QSP1433_LOCUS4615</name>
    <name evidence="11" type="ORF">QSP1433_LOCUS4616</name>
</gene>
<dbReference type="GO" id="GO:0005737">
    <property type="term" value="C:cytoplasm"/>
    <property type="evidence" value="ECO:0007669"/>
    <property type="project" value="UniProtKB-SubCell"/>
</dbReference>
<evidence type="ECO:0000256" key="6">
    <source>
        <dbReference type="ARBA" id="ARBA00022786"/>
    </source>
</evidence>
<dbReference type="InterPro" id="IPR035983">
    <property type="entry name" value="Hect_E3_ubiquitin_ligase"/>
</dbReference>
<evidence type="ECO:0000313" key="10">
    <source>
        <dbReference type="EMBL" id="CAD9674217.1"/>
    </source>
</evidence>
<dbReference type="Gene3D" id="3.30.2160.10">
    <property type="entry name" value="Hect, E3 ligase catalytic domain"/>
    <property type="match status" value="1"/>
</dbReference>
<dbReference type="PANTHER" id="PTHR45700:SF8">
    <property type="entry name" value="HECT-TYPE E3 UBIQUITIN TRANSFERASE"/>
    <property type="match status" value="1"/>
</dbReference>
<evidence type="ECO:0000259" key="9">
    <source>
        <dbReference type="PROSITE" id="PS50237"/>
    </source>
</evidence>
<feature type="compositionally biased region" description="Basic and acidic residues" evidence="8">
    <location>
        <begin position="75"/>
        <end position="86"/>
    </location>
</feature>
<dbReference type="PROSITE" id="PS50237">
    <property type="entry name" value="HECT"/>
    <property type="match status" value="1"/>
</dbReference>
<dbReference type="EMBL" id="HBHK01007528">
    <property type="protein sequence ID" value="CAD9674220.1"/>
    <property type="molecule type" value="Transcribed_RNA"/>
</dbReference>
<comment type="subcellular location">
    <subcellularLocation>
        <location evidence="2">Cytoplasm</location>
    </subcellularLocation>
</comment>
<dbReference type="EC" id="2.3.2.26" evidence="3"/>
<evidence type="ECO:0000256" key="1">
    <source>
        <dbReference type="ARBA" id="ARBA00000885"/>
    </source>
</evidence>
<protein>
    <recommendedName>
        <fullName evidence="3">HECT-type E3 ubiquitin transferase</fullName>
        <ecNumber evidence="3">2.3.2.26</ecNumber>
    </recommendedName>
</protein>
<keyword evidence="4" id="KW-0963">Cytoplasm</keyword>
<dbReference type="CDD" id="cd00078">
    <property type="entry name" value="HECTc"/>
    <property type="match status" value="1"/>
</dbReference>
<evidence type="ECO:0000256" key="2">
    <source>
        <dbReference type="ARBA" id="ARBA00004496"/>
    </source>
</evidence>
<feature type="domain" description="HECT" evidence="9">
    <location>
        <begin position="426"/>
        <end position="751"/>
    </location>
</feature>
<dbReference type="FunFam" id="3.30.2410.10:FF:000003">
    <property type="entry name" value="probable E3 ubiquitin-protein ligase HERC4 isoform X1"/>
    <property type="match status" value="1"/>
</dbReference>
<dbReference type="InterPro" id="IPR044611">
    <property type="entry name" value="E3A/B/C-like"/>
</dbReference>
<proteinExistence type="predicted"/>
<evidence type="ECO:0000256" key="3">
    <source>
        <dbReference type="ARBA" id="ARBA00012485"/>
    </source>
</evidence>
<sequence length="751" mass="84446">MSEADEHARVFNDAFAYFCSAGDDPNVAAAKAIQVMQGADRASLLSQAGKEEGGTNCEQAGMDDGNALNLGENCEQPKEEGENCHDEDGDVGMKIVKEPPPAPSEYKRPDDAFSMGELEGLIDTARAQDNYLPIIRRIGQVFSDPINVLQAFCNPDESPDLEQADSVFKLASSLHEGVHNSLKNALMALASQLNYPFTNSPRQRVVPVLVALEYEPFQYDPELLKTVGLLLAQLAGSSEEGRDVVVEFWRLQGNEYLHRMFDTVQMYITLKVTLDRAVADFSHVKEGVVVLGMLHEVNQTQHFVEDYTDFYNHAVNELATEDDTFLKMDLATWFHEHDPYGELDDSDAANAGPRRSTQKTSFCDFPFILDPGSKARVLQLEARVQQRSQFHDVLRARGGMSAGYLILRVRRSELVDDVLDTIHEATASDFKKQLRVQFEGEDGVDEGGVRKEFFLLMVRQLLDPNFGMFVMDEDSRTLWFNPNTFEISLKFELVGVILGLAIYNGVILDLSFPLALYKKLLGYKLTREDLKTSNPQLGRGLEQLLNYDGDVESTFSQNFQVSFEIFGEVKTVDLKEGGGDIAVTNDNREEYVNLYVDYHFNKSIEHIYRPFHKGFHMVCGGTFLEMFHPEELELLLCGSSKLDFGALEENCQYEGFSADSSTIVDFWKVVHELPEDLKKKFLMFTTGSDRVPIRGLSALRLTIHKNGPDSDRLPSAHTCFNQLLLPDYSNVDKLRERLLVALSHAEGFGTM</sequence>